<name>A0A564FWU3_9HYPH</name>
<dbReference type="SUPFAM" id="SSF103088">
    <property type="entry name" value="OmpA-like"/>
    <property type="match status" value="1"/>
</dbReference>
<comment type="subcellular location">
    <subcellularLocation>
        <location evidence="1">Cell outer membrane</location>
    </subcellularLocation>
</comment>
<evidence type="ECO:0000313" key="7">
    <source>
        <dbReference type="EMBL" id="GJD58186.1"/>
    </source>
</evidence>
<dbReference type="GO" id="GO:0009279">
    <property type="term" value="C:cell outer membrane"/>
    <property type="evidence" value="ECO:0007669"/>
    <property type="project" value="UniProtKB-SubCell"/>
</dbReference>
<evidence type="ECO:0000256" key="5">
    <source>
        <dbReference type="SAM" id="SignalP"/>
    </source>
</evidence>
<dbReference type="EMBL" id="CABFVH010000008">
    <property type="protein sequence ID" value="VUF12236.1"/>
    <property type="molecule type" value="Genomic_DNA"/>
</dbReference>
<sequence length="219" mass="22844">MFGSSRSGAHLFLAAALAVLASAPASAEDVSEAQILKALSPNGIEPPRTRGLSIGAPAPAVAPVIAASPDAAFVDGLRNKPSRSLSTGEREKLGSLAASKPQIDLPMEFDYNSDVLRGEALKNAENLGKALSSASMRGQTFMIAGHTDARGGDATNQRLSERRADAVKGFLVQKYGIPAANLITVGYGKAHLKVPADPASRENRRVQAVNMMQVQTAGR</sequence>
<accession>A0A564FWU3</accession>
<dbReference type="AlphaFoldDB" id="A0A564FWU3"/>
<dbReference type="PANTHER" id="PTHR30329:SF21">
    <property type="entry name" value="LIPOPROTEIN YIAD-RELATED"/>
    <property type="match status" value="1"/>
</dbReference>
<dbReference type="EMBL" id="BPQI01000135">
    <property type="protein sequence ID" value="GJD58186.1"/>
    <property type="molecule type" value="Genomic_DNA"/>
</dbReference>
<reference evidence="8 9" key="1">
    <citation type="submission" date="2019-06" db="EMBL/GenBank/DDBJ databases">
        <authorList>
            <person name="Rodrigo-Torres L."/>
            <person name="Arahal R. D."/>
            <person name="Lucena T."/>
        </authorList>
    </citation>
    <scope>NUCLEOTIDE SEQUENCE [LARGE SCALE GENOMIC DNA]</scope>
    <source>
        <strain evidence="8 9">SW08-7</strain>
    </source>
</reference>
<dbReference type="Pfam" id="PF00691">
    <property type="entry name" value="OmpA"/>
    <property type="match status" value="1"/>
</dbReference>
<evidence type="ECO:0000313" key="9">
    <source>
        <dbReference type="Proteomes" id="UP000401717"/>
    </source>
</evidence>
<evidence type="ECO:0000313" key="8">
    <source>
        <dbReference type="EMBL" id="VUF12236.1"/>
    </source>
</evidence>
<dbReference type="PRINTS" id="PR01021">
    <property type="entry name" value="OMPADOMAIN"/>
</dbReference>
<dbReference type="Gene3D" id="3.30.1330.60">
    <property type="entry name" value="OmpA-like domain"/>
    <property type="match status" value="1"/>
</dbReference>
<evidence type="ECO:0000256" key="1">
    <source>
        <dbReference type="ARBA" id="ARBA00004442"/>
    </source>
</evidence>
<dbReference type="InterPro" id="IPR006665">
    <property type="entry name" value="OmpA-like"/>
</dbReference>
<dbReference type="RefSeq" id="WP_144763168.1">
    <property type="nucleotide sequence ID" value="NZ_BPQI01000135.1"/>
</dbReference>
<evidence type="ECO:0000313" key="10">
    <source>
        <dbReference type="Proteomes" id="UP001055303"/>
    </source>
</evidence>
<keyword evidence="3" id="KW-0998">Cell outer membrane</keyword>
<evidence type="ECO:0000259" key="6">
    <source>
        <dbReference type="PROSITE" id="PS51123"/>
    </source>
</evidence>
<dbReference type="PROSITE" id="PS51123">
    <property type="entry name" value="OMPA_2"/>
    <property type="match status" value="1"/>
</dbReference>
<dbReference type="Proteomes" id="UP001055303">
    <property type="component" value="Unassembled WGS sequence"/>
</dbReference>
<feature type="domain" description="OmpA-like" evidence="6">
    <location>
        <begin position="96"/>
        <end position="214"/>
    </location>
</feature>
<keyword evidence="10" id="KW-1185">Reference proteome</keyword>
<keyword evidence="7" id="KW-0449">Lipoprotein</keyword>
<keyword evidence="2 4" id="KW-0472">Membrane</keyword>
<dbReference type="InterPro" id="IPR050330">
    <property type="entry name" value="Bact_OuterMem_StrucFunc"/>
</dbReference>
<dbReference type="PANTHER" id="PTHR30329">
    <property type="entry name" value="STATOR ELEMENT OF FLAGELLAR MOTOR COMPLEX"/>
    <property type="match status" value="1"/>
</dbReference>
<dbReference type="CDD" id="cd07185">
    <property type="entry name" value="OmpA_C-like"/>
    <property type="match status" value="1"/>
</dbReference>
<dbReference type="Proteomes" id="UP000401717">
    <property type="component" value="Unassembled WGS sequence"/>
</dbReference>
<feature type="signal peptide" evidence="5">
    <location>
        <begin position="1"/>
        <end position="27"/>
    </location>
</feature>
<evidence type="ECO:0000256" key="3">
    <source>
        <dbReference type="ARBA" id="ARBA00023237"/>
    </source>
</evidence>
<reference evidence="7" key="2">
    <citation type="journal article" date="2021" name="Front. Microbiol.">
        <title>Comprehensive Comparative Genomics and Phenotyping of Methylobacterium Species.</title>
        <authorList>
            <person name="Alessa O."/>
            <person name="Ogura Y."/>
            <person name="Fujitani Y."/>
            <person name="Takami H."/>
            <person name="Hayashi T."/>
            <person name="Sahin N."/>
            <person name="Tani A."/>
        </authorList>
    </citation>
    <scope>NUCLEOTIDE SEQUENCE</scope>
    <source>
        <strain evidence="7">DSM 22415</strain>
    </source>
</reference>
<reference evidence="7" key="3">
    <citation type="submission" date="2021-08" db="EMBL/GenBank/DDBJ databases">
        <authorList>
            <person name="Tani A."/>
            <person name="Ola A."/>
            <person name="Ogura Y."/>
            <person name="Katsura K."/>
            <person name="Hayashi T."/>
        </authorList>
    </citation>
    <scope>NUCLEOTIDE SEQUENCE</scope>
    <source>
        <strain evidence="7">DSM 22415</strain>
    </source>
</reference>
<feature type="chain" id="PRO_5021704947" evidence="5">
    <location>
        <begin position="28"/>
        <end position="219"/>
    </location>
</feature>
<keyword evidence="5" id="KW-0732">Signal</keyword>
<protein>
    <submittedName>
        <fullName evidence="8">Outer membrane porin F</fullName>
    </submittedName>
    <submittedName>
        <fullName evidence="7">Peptidoglycan-associated lipoprotein</fullName>
    </submittedName>
</protein>
<dbReference type="InterPro" id="IPR036737">
    <property type="entry name" value="OmpA-like_sf"/>
</dbReference>
<proteinExistence type="predicted"/>
<dbReference type="OrthoDB" id="9814546at2"/>
<evidence type="ECO:0000256" key="4">
    <source>
        <dbReference type="PROSITE-ProRule" id="PRU00473"/>
    </source>
</evidence>
<evidence type="ECO:0000256" key="2">
    <source>
        <dbReference type="ARBA" id="ARBA00023136"/>
    </source>
</evidence>
<gene>
    <name evidence="8" type="primary">oprF_1</name>
    <name evidence="7" type="synonym">pal_3</name>
    <name evidence="7" type="ORF">IFDJLNFL_4102</name>
    <name evidence="8" type="ORF">MTDSW087_01925</name>
</gene>
<dbReference type="InterPro" id="IPR006664">
    <property type="entry name" value="OMP_bac"/>
</dbReference>
<organism evidence="8 9">
    <name type="scientific">Methylobacterium dankookense</name>
    <dbReference type="NCBI Taxonomy" id="560405"/>
    <lineage>
        <taxon>Bacteria</taxon>
        <taxon>Pseudomonadati</taxon>
        <taxon>Pseudomonadota</taxon>
        <taxon>Alphaproteobacteria</taxon>
        <taxon>Hyphomicrobiales</taxon>
        <taxon>Methylobacteriaceae</taxon>
        <taxon>Methylobacterium</taxon>
    </lineage>
</organism>